<feature type="transmembrane region" description="Helical" evidence="9">
    <location>
        <begin position="260"/>
        <end position="275"/>
    </location>
</feature>
<feature type="transmembrane region" description="Helical" evidence="9">
    <location>
        <begin position="55"/>
        <end position="75"/>
    </location>
</feature>
<feature type="transmembrane region" description="Helical" evidence="9">
    <location>
        <begin position="82"/>
        <end position="99"/>
    </location>
</feature>
<keyword evidence="5 9" id="KW-0812">Transmembrane</keyword>
<feature type="transmembrane region" description="Helical" evidence="9">
    <location>
        <begin position="228"/>
        <end position="248"/>
    </location>
</feature>
<evidence type="ECO:0000256" key="6">
    <source>
        <dbReference type="ARBA" id="ARBA00022989"/>
    </source>
</evidence>
<reference evidence="10 11" key="1">
    <citation type="submission" date="2018-02" db="EMBL/GenBank/DDBJ databases">
        <authorList>
            <person name="Cohen D.B."/>
            <person name="Kent A.D."/>
        </authorList>
    </citation>
    <scope>NUCLEOTIDE SEQUENCE [LARGE SCALE GENOMIC DNA]</scope>
    <source>
        <strain evidence="10">1</strain>
    </source>
</reference>
<protein>
    <submittedName>
        <fullName evidence="10">ABC transporter permease</fullName>
    </submittedName>
</protein>
<name>A0A2N9JLR2_9ACTN</name>
<dbReference type="EMBL" id="LT985188">
    <property type="protein sequence ID" value="SPD88387.1"/>
    <property type="molecule type" value="Genomic_DNA"/>
</dbReference>
<proteinExistence type="predicted"/>
<dbReference type="Pfam" id="PF02653">
    <property type="entry name" value="BPD_transp_2"/>
    <property type="match status" value="1"/>
</dbReference>
<feature type="transmembrane region" description="Helical" evidence="9">
    <location>
        <begin position="282"/>
        <end position="300"/>
    </location>
</feature>
<dbReference type="PANTHER" id="PTHR32196:SF21">
    <property type="entry name" value="ABC TRANSPORTER PERMEASE PROTEIN YPHD-RELATED"/>
    <property type="match status" value="1"/>
</dbReference>
<evidence type="ECO:0000256" key="3">
    <source>
        <dbReference type="ARBA" id="ARBA00022475"/>
    </source>
</evidence>
<keyword evidence="6 9" id="KW-1133">Transmembrane helix</keyword>
<dbReference type="CDD" id="cd06579">
    <property type="entry name" value="TM_PBP1_transp_AraH_like"/>
    <property type="match status" value="1"/>
</dbReference>
<feature type="transmembrane region" description="Helical" evidence="9">
    <location>
        <begin position="133"/>
        <end position="156"/>
    </location>
</feature>
<dbReference type="KEGG" id="mgg:MPLG2_3357"/>
<dbReference type="GO" id="GO:0022857">
    <property type="term" value="F:transmembrane transporter activity"/>
    <property type="evidence" value="ECO:0007669"/>
    <property type="project" value="InterPro"/>
</dbReference>
<keyword evidence="3" id="KW-1003">Cell membrane</keyword>
<feature type="transmembrane region" description="Helical" evidence="9">
    <location>
        <begin position="176"/>
        <end position="197"/>
    </location>
</feature>
<dbReference type="InterPro" id="IPR001851">
    <property type="entry name" value="ABC_transp_permease"/>
</dbReference>
<sequence length="389" mass="39604">MTTAAQAAPARPARRRRGGSSFVGTYGLLVLAVALFIVFAILMPGTFLTGTNLNAILGANSIPAILALGAMIPIATGKFDVSIGYALGLAHVLMMVLVVNGVDWMLAALIVLVLLTCVGVVNGLLVELGRIDSFVATLGTGSVLYAITGAITNGARVVPTGDGLPSGFTDLYDSKIAGIPVSAWYVAVIAVILWIVLERLPLGRYFYVLGSNQRAADLIGLPTRRYSVYAFAACSFLVGVAGVLLASQQQIGNPSVGSEYMLPAFVAALLGSTVIKPGRPNAAGTIVAVVTLAIGLAGIGQLGANFWVNPLFNGITLLIAVGLAGWSARRKIMAGIAANKAVDTGAPPPEGGSGVHTADAQLADTVGPSTSATPVVDPSADPDAHSSTS</sequence>
<feature type="transmembrane region" description="Helical" evidence="9">
    <location>
        <begin position="105"/>
        <end position="126"/>
    </location>
</feature>
<evidence type="ECO:0000256" key="8">
    <source>
        <dbReference type="SAM" id="MobiDB-lite"/>
    </source>
</evidence>
<feature type="transmembrane region" description="Helical" evidence="9">
    <location>
        <begin position="21"/>
        <end position="43"/>
    </location>
</feature>
<feature type="transmembrane region" description="Helical" evidence="9">
    <location>
        <begin position="306"/>
        <end position="326"/>
    </location>
</feature>
<accession>A0A2N9JLR2</accession>
<evidence type="ECO:0000256" key="9">
    <source>
        <dbReference type="SAM" id="Phobius"/>
    </source>
</evidence>
<keyword evidence="7 9" id="KW-0472">Membrane</keyword>
<dbReference type="GO" id="GO:0005886">
    <property type="term" value="C:plasma membrane"/>
    <property type="evidence" value="ECO:0007669"/>
    <property type="project" value="UniProtKB-SubCell"/>
</dbReference>
<keyword evidence="4" id="KW-0997">Cell inner membrane</keyword>
<feature type="region of interest" description="Disordered" evidence="8">
    <location>
        <begin position="344"/>
        <end position="389"/>
    </location>
</feature>
<dbReference type="PANTHER" id="PTHR32196">
    <property type="entry name" value="ABC TRANSPORTER PERMEASE PROTEIN YPHD-RELATED-RELATED"/>
    <property type="match status" value="1"/>
</dbReference>
<comment type="subcellular location">
    <subcellularLocation>
        <location evidence="1">Cell membrane</location>
        <topology evidence="1">Multi-pass membrane protein</topology>
    </subcellularLocation>
</comment>
<evidence type="ECO:0000256" key="2">
    <source>
        <dbReference type="ARBA" id="ARBA00022448"/>
    </source>
</evidence>
<evidence type="ECO:0000313" key="11">
    <source>
        <dbReference type="Proteomes" id="UP000238164"/>
    </source>
</evidence>
<dbReference type="RefSeq" id="WP_105186911.1">
    <property type="nucleotide sequence ID" value="NZ_BAAAGO010000001.1"/>
</dbReference>
<gene>
    <name evidence="10" type="ORF">MPLG2_3357</name>
</gene>
<evidence type="ECO:0000256" key="1">
    <source>
        <dbReference type="ARBA" id="ARBA00004651"/>
    </source>
</evidence>
<evidence type="ECO:0000256" key="7">
    <source>
        <dbReference type="ARBA" id="ARBA00023136"/>
    </source>
</evidence>
<evidence type="ECO:0000256" key="4">
    <source>
        <dbReference type="ARBA" id="ARBA00022519"/>
    </source>
</evidence>
<evidence type="ECO:0000256" key="5">
    <source>
        <dbReference type="ARBA" id="ARBA00022692"/>
    </source>
</evidence>
<evidence type="ECO:0000313" key="10">
    <source>
        <dbReference type="EMBL" id="SPD88387.1"/>
    </source>
</evidence>
<dbReference type="OrthoDB" id="3468954at2"/>
<dbReference type="AlphaFoldDB" id="A0A2N9JLR2"/>
<keyword evidence="11" id="KW-1185">Reference proteome</keyword>
<keyword evidence="2" id="KW-0813">Transport</keyword>
<organism evidence="10 11">
    <name type="scientific">Micropruina glycogenica</name>
    <dbReference type="NCBI Taxonomy" id="75385"/>
    <lineage>
        <taxon>Bacteria</taxon>
        <taxon>Bacillati</taxon>
        <taxon>Actinomycetota</taxon>
        <taxon>Actinomycetes</taxon>
        <taxon>Propionibacteriales</taxon>
        <taxon>Nocardioidaceae</taxon>
        <taxon>Micropruina</taxon>
    </lineage>
</organism>
<dbReference type="Proteomes" id="UP000238164">
    <property type="component" value="Chromosome 1"/>
</dbReference>